<reference evidence="2" key="1">
    <citation type="journal article" date="2023" name="bioRxiv">
        <title>Improved chromosome-level genome assembly for marigold (Tagetes erecta).</title>
        <authorList>
            <person name="Jiang F."/>
            <person name="Yuan L."/>
            <person name="Wang S."/>
            <person name="Wang H."/>
            <person name="Xu D."/>
            <person name="Wang A."/>
            <person name="Fan W."/>
        </authorList>
    </citation>
    <scope>NUCLEOTIDE SEQUENCE</scope>
    <source>
        <strain evidence="2">WSJ</strain>
        <tissue evidence="2">Leaf</tissue>
    </source>
</reference>
<accession>A0AAD8KPB2</accession>
<comment type="caution">
    <text evidence="2">The sequence shown here is derived from an EMBL/GenBank/DDBJ whole genome shotgun (WGS) entry which is preliminary data.</text>
</comment>
<feature type="compositionally biased region" description="Basic residues" evidence="1">
    <location>
        <begin position="62"/>
        <end position="77"/>
    </location>
</feature>
<gene>
    <name evidence="2" type="ORF">QVD17_15489</name>
</gene>
<protein>
    <submittedName>
        <fullName evidence="2">Uncharacterized protein</fullName>
    </submittedName>
</protein>
<evidence type="ECO:0000313" key="2">
    <source>
        <dbReference type="EMBL" id="KAK1426809.1"/>
    </source>
</evidence>
<organism evidence="2 3">
    <name type="scientific">Tagetes erecta</name>
    <name type="common">African marigold</name>
    <dbReference type="NCBI Taxonomy" id="13708"/>
    <lineage>
        <taxon>Eukaryota</taxon>
        <taxon>Viridiplantae</taxon>
        <taxon>Streptophyta</taxon>
        <taxon>Embryophyta</taxon>
        <taxon>Tracheophyta</taxon>
        <taxon>Spermatophyta</taxon>
        <taxon>Magnoliopsida</taxon>
        <taxon>eudicotyledons</taxon>
        <taxon>Gunneridae</taxon>
        <taxon>Pentapetalae</taxon>
        <taxon>asterids</taxon>
        <taxon>campanulids</taxon>
        <taxon>Asterales</taxon>
        <taxon>Asteraceae</taxon>
        <taxon>Asteroideae</taxon>
        <taxon>Heliantheae alliance</taxon>
        <taxon>Tageteae</taxon>
        <taxon>Tagetes</taxon>
    </lineage>
</organism>
<name>A0AAD8KPB2_TARER</name>
<sequence length="77" mass="8484">MISLNHTFACIFLLIIEKKNCHKPTRGSARKGPSSSQSGPERVGQPQRVEQSGHSPPDLARLKKSPTHHKKILAYVG</sequence>
<keyword evidence="3" id="KW-1185">Reference proteome</keyword>
<evidence type="ECO:0000256" key="1">
    <source>
        <dbReference type="SAM" id="MobiDB-lite"/>
    </source>
</evidence>
<dbReference type="EMBL" id="JAUHHV010000004">
    <property type="protein sequence ID" value="KAK1426809.1"/>
    <property type="molecule type" value="Genomic_DNA"/>
</dbReference>
<evidence type="ECO:0000313" key="3">
    <source>
        <dbReference type="Proteomes" id="UP001229421"/>
    </source>
</evidence>
<proteinExistence type="predicted"/>
<dbReference type="Proteomes" id="UP001229421">
    <property type="component" value="Unassembled WGS sequence"/>
</dbReference>
<dbReference type="AlphaFoldDB" id="A0AAD8KPB2"/>
<feature type="region of interest" description="Disordered" evidence="1">
    <location>
        <begin position="22"/>
        <end position="77"/>
    </location>
</feature>